<name>A0A445ECM5_ARAHY</name>
<proteinExistence type="predicted"/>
<dbReference type="EMBL" id="SDMP01000002">
    <property type="protein sequence ID" value="RYR73161.1"/>
    <property type="molecule type" value="Genomic_DNA"/>
</dbReference>
<gene>
    <name evidence="1" type="ORF">Ahy_A02g007489</name>
</gene>
<reference evidence="1 2" key="1">
    <citation type="submission" date="2019-01" db="EMBL/GenBank/DDBJ databases">
        <title>Sequencing of cultivated peanut Arachis hypogaea provides insights into genome evolution and oil improvement.</title>
        <authorList>
            <person name="Chen X."/>
        </authorList>
    </citation>
    <scope>NUCLEOTIDE SEQUENCE [LARGE SCALE GENOMIC DNA]</scope>
    <source>
        <strain evidence="2">cv. Fuhuasheng</strain>
        <tissue evidence="1">Leaves</tissue>
    </source>
</reference>
<accession>A0A445ECM5</accession>
<comment type="caution">
    <text evidence="1">The sequence shown here is derived from an EMBL/GenBank/DDBJ whole genome shotgun (WGS) entry which is preliminary data.</text>
</comment>
<keyword evidence="2" id="KW-1185">Reference proteome</keyword>
<organism evidence="1 2">
    <name type="scientific">Arachis hypogaea</name>
    <name type="common">Peanut</name>
    <dbReference type="NCBI Taxonomy" id="3818"/>
    <lineage>
        <taxon>Eukaryota</taxon>
        <taxon>Viridiplantae</taxon>
        <taxon>Streptophyta</taxon>
        <taxon>Embryophyta</taxon>
        <taxon>Tracheophyta</taxon>
        <taxon>Spermatophyta</taxon>
        <taxon>Magnoliopsida</taxon>
        <taxon>eudicotyledons</taxon>
        <taxon>Gunneridae</taxon>
        <taxon>Pentapetalae</taxon>
        <taxon>rosids</taxon>
        <taxon>fabids</taxon>
        <taxon>Fabales</taxon>
        <taxon>Fabaceae</taxon>
        <taxon>Papilionoideae</taxon>
        <taxon>50 kb inversion clade</taxon>
        <taxon>dalbergioids sensu lato</taxon>
        <taxon>Dalbergieae</taxon>
        <taxon>Pterocarpus clade</taxon>
        <taxon>Arachis</taxon>
    </lineage>
</organism>
<protein>
    <submittedName>
        <fullName evidence="1">Uncharacterized protein</fullName>
    </submittedName>
</protein>
<dbReference type="Proteomes" id="UP000289738">
    <property type="component" value="Chromosome A02"/>
</dbReference>
<evidence type="ECO:0000313" key="2">
    <source>
        <dbReference type="Proteomes" id="UP000289738"/>
    </source>
</evidence>
<sequence length="14" mass="1748">MMNRQHYQSLGINR</sequence>
<evidence type="ECO:0000313" key="1">
    <source>
        <dbReference type="EMBL" id="RYR73161.1"/>
    </source>
</evidence>